<keyword evidence="16" id="KW-1185">Reference proteome</keyword>
<comment type="cofactor">
    <cofactor evidence="11">
        <name>Zn(2+)</name>
        <dbReference type="ChEBI" id="CHEBI:29105"/>
    </cofactor>
    <text evidence="11">Binds 2 Zn(2+) ions per monomer.</text>
</comment>
<feature type="domain" description="CR-type" evidence="14">
    <location>
        <begin position="129"/>
        <end position="211"/>
    </location>
</feature>
<dbReference type="PRINTS" id="PR00625">
    <property type="entry name" value="JDOMAIN"/>
</dbReference>
<name>A0AAW7M3G7_9MICO</name>
<keyword evidence="8 11" id="KW-0143">Chaperone</keyword>
<feature type="binding site" evidence="11">
    <location>
        <position position="188"/>
    </location>
    <ligand>
        <name>Zn(2+)</name>
        <dbReference type="ChEBI" id="CHEBI:29105"/>
        <label>2</label>
    </ligand>
</feature>
<comment type="caution">
    <text evidence="15">The sequence shown here is derived from an EMBL/GenBank/DDBJ whole genome shotgun (WGS) entry which is preliminary data.</text>
</comment>
<evidence type="ECO:0000256" key="1">
    <source>
        <dbReference type="ARBA" id="ARBA00022490"/>
    </source>
</evidence>
<dbReference type="PANTHER" id="PTHR43096">
    <property type="entry name" value="DNAJ HOMOLOG 1, MITOCHONDRIAL-RELATED"/>
    <property type="match status" value="1"/>
</dbReference>
<evidence type="ECO:0000256" key="9">
    <source>
        <dbReference type="ARBA" id="ARBA00061004"/>
    </source>
</evidence>
<comment type="subcellular location">
    <subcellularLocation>
        <location evidence="11">Cytoplasm</location>
    </subcellularLocation>
</comment>
<dbReference type="Gene3D" id="2.60.260.20">
    <property type="entry name" value="Urease metallochaperone UreE, N-terminal domain"/>
    <property type="match status" value="2"/>
</dbReference>
<feature type="binding site" evidence="11">
    <location>
        <position position="142"/>
    </location>
    <ligand>
        <name>Zn(2+)</name>
        <dbReference type="ChEBI" id="CHEBI:29105"/>
        <label>1</label>
    </ligand>
</feature>
<dbReference type="GO" id="GO:0031072">
    <property type="term" value="F:heat shock protein binding"/>
    <property type="evidence" value="ECO:0007669"/>
    <property type="project" value="InterPro"/>
</dbReference>
<keyword evidence="2 11" id="KW-0235">DNA replication</keyword>
<evidence type="ECO:0000259" key="14">
    <source>
        <dbReference type="PROSITE" id="PS51188"/>
    </source>
</evidence>
<dbReference type="InterPro" id="IPR036869">
    <property type="entry name" value="J_dom_sf"/>
</dbReference>
<dbReference type="InterPro" id="IPR012724">
    <property type="entry name" value="DnaJ"/>
</dbReference>
<evidence type="ECO:0000256" key="4">
    <source>
        <dbReference type="ARBA" id="ARBA00022737"/>
    </source>
</evidence>
<evidence type="ECO:0000259" key="13">
    <source>
        <dbReference type="PROSITE" id="PS50076"/>
    </source>
</evidence>
<dbReference type="InterPro" id="IPR036410">
    <property type="entry name" value="HSP_DnaJ_Cys-rich_dom_sf"/>
</dbReference>
<dbReference type="InterPro" id="IPR002939">
    <property type="entry name" value="DnaJ_C"/>
</dbReference>
<dbReference type="SUPFAM" id="SSF57938">
    <property type="entry name" value="DnaJ/Hsp40 cysteine-rich domain"/>
    <property type="match status" value="1"/>
</dbReference>
<feature type="binding site" evidence="11">
    <location>
        <position position="162"/>
    </location>
    <ligand>
        <name>Zn(2+)</name>
        <dbReference type="ChEBI" id="CHEBI:29105"/>
        <label>2</label>
    </ligand>
</feature>
<dbReference type="InterPro" id="IPR001623">
    <property type="entry name" value="DnaJ_domain"/>
</dbReference>
<reference evidence="15" key="1">
    <citation type="submission" date="2023-06" db="EMBL/GenBank/DDBJ databases">
        <title>Sysu t00039.</title>
        <authorList>
            <person name="Gao L."/>
            <person name="Fang B.-Z."/>
            <person name="Li W.-J."/>
        </authorList>
    </citation>
    <scope>NUCLEOTIDE SEQUENCE</scope>
    <source>
        <strain evidence="15">SYSU T00039</strain>
    </source>
</reference>
<gene>
    <name evidence="11 15" type="primary">dnaJ</name>
    <name evidence="15" type="ORF">QQX10_02490</name>
</gene>
<organism evidence="15 16">
    <name type="scientific">Demequina lignilytica</name>
    <dbReference type="NCBI Taxonomy" id="3051663"/>
    <lineage>
        <taxon>Bacteria</taxon>
        <taxon>Bacillati</taxon>
        <taxon>Actinomycetota</taxon>
        <taxon>Actinomycetes</taxon>
        <taxon>Micrococcales</taxon>
        <taxon>Demequinaceae</taxon>
        <taxon>Demequina</taxon>
    </lineage>
</organism>
<evidence type="ECO:0000256" key="5">
    <source>
        <dbReference type="ARBA" id="ARBA00022771"/>
    </source>
</evidence>
<dbReference type="PROSITE" id="PS00636">
    <property type="entry name" value="DNAJ_1"/>
    <property type="match status" value="1"/>
</dbReference>
<dbReference type="InterPro" id="IPR018253">
    <property type="entry name" value="DnaJ_domain_CS"/>
</dbReference>
<evidence type="ECO:0000256" key="6">
    <source>
        <dbReference type="ARBA" id="ARBA00022833"/>
    </source>
</evidence>
<keyword evidence="6 11" id="KW-0862">Zinc</keyword>
<evidence type="ECO:0000256" key="3">
    <source>
        <dbReference type="ARBA" id="ARBA00022723"/>
    </source>
</evidence>
<dbReference type="InterPro" id="IPR008971">
    <property type="entry name" value="HSP40/DnaJ_pept-bd"/>
</dbReference>
<feature type="zinc finger region" description="CR-type" evidence="12">
    <location>
        <begin position="129"/>
        <end position="211"/>
    </location>
</feature>
<dbReference type="FunFam" id="2.10.230.10:FF:000002">
    <property type="entry name" value="Molecular chaperone DnaJ"/>
    <property type="match status" value="1"/>
</dbReference>
<dbReference type="AlphaFoldDB" id="A0AAW7M3G7"/>
<dbReference type="InterPro" id="IPR001305">
    <property type="entry name" value="HSP_DnaJ_Cys-rich_dom"/>
</dbReference>
<dbReference type="GO" id="GO:0006260">
    <property type="term" value="P:DNA replication"/>
    <property type="evidence" value="ECO:0007669"/>
    <property type="project" value="UniProtKB-KW"/>
</dbReference>
<evidence type="ECO:0000256" key="11">
    <source>
        <dbReference type="HAMAP-Rule" id="MF_01152"/>
    </source>
</evidence>
<feature type="binding site" evidence="11">
    <location>
        <position position="202"/>
    </location>
    <ligand>
        <name>Zn(2+)</name>
        <dbReference type="ChEBI" id="CHEBI:29105"/>
        <label>1</label>
    </ligand>
</feature>
<evidence type="ECO:0000256" key="10">
    <source>
        <dbReference type="ARBA" id="ARBA00067609"/>
    </source>
</evidence>
<protein>
    <recommendedName>
        <fullName evidence="10 11">Chaperone protein DnaJ</fullName>
    </recommendedName>
</protein>
<sequence>MKDYYGVLGVPRDASEAEIKKAYRKLARELHPDVAGAEGEERFKEVAAAYDVLGNADKRAQYDRGVDPRSASGAAGGAQGFGFEDIFETFFGGGASPFGQQQRGPASRTQRGGDTLVHADVTLEEAVFGVTREIQVDLADVCGTCHGSCCAPGTQPQTCRQCNGTGSVQRIARSLLGQVMTTAPCPTCGGYGSTIESPCADCSGQGRTHSRHTVKVDIPAGVETGTRIRMTSRGDAGVAGGPKGDLYIEIRERADKVFERRGDDLHCTLEVPMTAAALGTVLTVDTFDGPQEVDVKAGTHAGSTVRLRGLGVGRLQRQGRGDLFVHLDVTTPTELTDEQAELLRQLAALRGEEAPEARLAPIGGGVFSRLKDAFMGRG</sequence>
<evidence type="ECO:0000256" key="12">
    <source>
        <dbReference type="PROSITE-ProRule" id="PRU00546"/>
    </source>
</evidence>
<dbReference type="RefSeq" id="WP_301120315.1">
    <property type="nucleotide sequence ID" value="NZ_JAUHPX010000001.1"/>
</dbReference>
<evidence type="ECO:0000256" key="2">
    <source>
        <dbReference type="ARBA" id="ARBA00022705"/>
    </source>
</evidence>
<dbReference type="Gene3D" id="2.10.230.10">
    <property type="entry name" value="Heat shock protein DnaJ, cysteine-rich domain"/>
    <property type="match status" value="1"/>
</dbReference>
<keyword evidence="5 11" id="KW-0863">Zinc-finger</keyword>
<dbReference type="GO" id="GO:0009408">
    <property type="term" value="P:response to heat"/>
    <property type="evidence" value="ECO:0007669"/>
    <property type="project" value="InterPro"/>
</dbReference>
<feature type="binding site" evidence="11">
    <location>
        <position position="199"/>
    </location>
    <ligand>
        <name>Zn(2+)</name>
        <dbReference type="ChEBI" id="CHEBI:29105"/>
        <label>1</label>
    </ligand>
</feature>
<keyword evidence="4 11" id="KW-0677">Repeat</keyword>
<dbReference type="GO" id="GO:0042026">
    <property type="term" value="P:protein refolding"/>
    <property type="evidence" value="ECO:0007669"/>
    <property type="project" value="TreeGrafter"/>
</dbReference>
<keyword evidence="7 11" id="KW-0346">Stress response</keyword>
<dbReference type="Gene3D" id="1.10.287.110">
    <property type="entry name" value="DnaJ domain"/>
    <property type="match status" value="1"/>
</dbReference>
<dbReference type="Pfam" id="PF00226">
    <property type="entry name" value="DnaJ"/>
    <property type="match status" value="1"/>
</dbReference>
<dbReference type="CDD" id="cd10747">
    <property type="entry name" value="DnaJ_C"/>
    <property type="match status" value="1"/>
</dbReference>
<proteinExistence type="inferred from homology"/>
<dbReference type="EMBL" id="JAUHPX010000001">
    <property type="protein sequence ID" value="MDN4487028.1"/>
    <property type="molecule type" value="Genomic_DNA"/>
</dbReference>
<dbReference type="CDD" id="cd10719">
    <property type="entry name" value="DnaJ_zf"/>
    <property type="match status" value="1"/>
</dbReference>
<dbReference type="Proteomes" id="UP001172737">
    <property type="component" value="Unassembled WGS sequence"/>
</dbReference>
<dbReference type="SUPFAM" id="SSF49493">
    <property type="entry name" value="HSP40/DnaJ peptide-binding domain"/>
    <property type="match status" value="2"/>
</dbReference>
<evidence type="ECO:0000313" key="15">
    <source>
        <dbReference type="EMBL" id="MDN4487028.1"/>
    </source>
</evidence>
<dbReference type="Pfam" id="PF00684">
    <property type="entry name" value="DnaJ_CXXCXGXG"/>
    <property type="match status" value="1"/>
</dbReference>
<dbReference type="SMART" id="SM00271">
    <property type="entry name" value="DnaJ"/>
    <property type="match status" value="1"/>
</dbReference>
<keyword evidence="1 11" id="KW-0963">Cytoplasm</keyword>
<comment type="similarity">
    <text evidence="9 11">Belongs to the DnaJ family.</text>
</comment>
<accession>A0AAW7M3G7</accession>
<keyword evidence="3 11" id="KW-0479">Metal-binding</keyword>
<dbReference type="GO" id="GO:0005524">
    <property type="term" value="F:ATP binding"/>
    <property type="evidence" value="ECO:0007669"/>
    <property type="project" value="InterPro"/>
</dbReference>
<dbReference type="GO" id="GO:0008270">
    <property type="term" value="F:zinc ion binding"/>
    <property type="evidence" value="ECO:0007669"/>
    <property type="project" value="UniProtKB-UniRule"/>
</dbReference>
<feature type="binding site" evidence="11">
    <location>
        <position position="159"/>
    </location>
    <ligand>
        <name>Zn(2+)</name>
        <dbReference type="ChEBI" id="CHEBI:29105"/>
        <label>2</label>
    </ligand>
</feature>
<comment type="subunit">
    <text evidence="11">Homodimer.</text>
</comment>
<dbReference type="SUPFAM" id="SSF46565">
    <property type="entry name" value="Chaperone J-domain"/>
    <property type="match status" value="1"/>
</dbReference>
<dbReference type="PROSITE" id="PS50076">
    <property type="entry name" value="DNAJ_2"/>
    <property type="match status" value="1"/>
</dbReference>
<evidence type="ECO:0000256" key="7">
    <source>
        <dbReference type="ARBA" id="ARBA00023016"/>
    </source>
</evidence>
<dbReference type="PROSITE" id="PS51188">
    <property type="entry name" value="ZF_CR"/>
    <property type="match status" value="1"/>
</dbReference>
<feature type="binding site" evidence="11">
    <location>
        <position position="145"/>
    </location>
    <ligand>
        <name>Zn(2+)</name>
        <dbReference type="ChEBI" id="CHEBI:29105"/>
        <label>1</label>
    </ligand>
</feature>
<comment type="function">
    <text evidence="11">Participates actively in the response to hyperosmotic and heat shock by preventing the aggregation of stress-denatured proteins and by disaggregating proteins, also in an autonomous, DnaK-independent fashion. Unfolded proteins bind initially to DnaJ; upon interaction with the DnaJ-bound protein, DnaK hydrolyzes its bound ATP, resulting in the formation of a stable complex. GrpE releases ADP from DnaK; ATP binding to DnaK triggers the release of the substrate protein, thus completing the reaction cycle. Several rounds of ATP-dependent interactions between DnaJ, DnaK and GrpE are required for fully efficient folding. Also involved, together with DnaK and GrpE, in the DNA replication of plasmids through activation of initiation proteins.</text>
</comment>
<evidence type="ECO:0000256" key="8">
    <source>
        <dbReference type="ARBA" id="ARBA00023186"/>
    </source>
</evidence>
<evidence type="ECO:0000313" key="16">
    <source>
        <dbReference type="Proteomes" id="UP001172737"/>
    </source>
</evidence>
<dbReference type="NCBIfam" id="NF008035">
    <property type="entry name" value="PRK10767.1"/>
    <property type="match status" value="1"/>
</dbReference>
<dbReference type="Pfam" id="PF01556">
    <property type="entry name" value="DnaJ_C"/>
    <property type="match status" value="1"/>
</dbReference>
<dbReference type="FunFam" id="2.60.260.20:FF:000005">
    <property type="entry name" value="Chaperone protein dnaJ 1, mitochondrial"/>
    <property type="match status" value="1"/>
</dbReference>
<comment type="caution">
    <text evidence="11">Lacks conserved residue(s) required for the propagation of feature annotation.</text>
</comment>
<feature type="binding site" evidence="11">
    <location>
        <position position="185"/>
    </location>
    <ligand>
        <name>Zn(2+)</name>
        <dbReference type="ChEBI" id="CHEBI:29105"/>
        <label>2</label>
    </ligand>
</feature>
<dbReference type="PANTHER" id="PTHR43096:SF48">
    <property type="entry name" value="CHAPERONE PROTEIN DNAJ"/>
    <property type="match status" value="1"/>
</dbReference>
<feature type="domain" description="J" evidence="13">
    <location>
        <begin position="3"/>
        <end position="66"/>
    </location>
</feature>
<dbReference type="CDD" id="cd06257">
    <property type="entry name" value="DnaJ"/>
    <property type="match status" value="1"/>
</dbReference>
<comment type="domain">
    <text evidence="11">The J domain is necessary and sufficient to stimulate DnaK ATPase activity. Zinc center 1 plays an important role in the autonomous, DnaK-independent chaperone activity of DnaJ. Zinc center 2 is essential for interaction with DnaK and for DnaJ activity.</text>
</comment>
<dbReference type="GO" id="GO:0005737">
    <property type="term" value="C:cytoplasm"/>
    <property type="evidence" value="ECO:0007669"/>
    <property type="project" value="UniProtKB-SubCell"/>
</dbReference>
<dbReference type="HAMAP" id="MF_01152">
    <property type="entry name" value="DnaJ"/>
    <property type="match status" value="1"/>
</dbReference>
<dbReference type="GO" id="GO:0051082">
    <property type="term" value="F:unfolded protein binding"/>
    <property type="evidence" value="ECO:0007669"/>
    <property type="project" value="UniProtKB-UniRule"/>
</dbReference>